<gene>
    <name evidence="4" type="ORF">HETSPECPRED_000407</name>
</gene>
<name>A0A8H3EU17_9LECA</name>
<comment type="caution">
    <text evidence="4">The sequence shown here is derived from an EMBL/GenBank/DDBJ whole genome shotgun (WGS) entry which is preliminary data.</text>
</comment>
<protein>
    <recommendedName>
        <fullName evidence="2">Autophagy-related protein 101</fullName>
    </recommendedName>
</protein>
<dbReference type="EMBL" id="CAJPDS010000010">
    <property type="protein sequence ID" value="CAF9911655.1"/>
    <property type="molecule type" value="Genomic_DNA"/>
</dbReference>
<keyword evidence="3" id="KW-0072">Autophagy</keyword>
<evidence type="ECO:0000256" key="1">
    <source>
        <dbReference type="ARBA" id="ARBA00007130"/>
    </source>
</evidence>
<keyword evidence="5" id="KW-1185">Reference proteome</keyword>
<evidence type="ECO:0000256" key="2">
    <source>
        <dbReference type="ARBA" id="ARBA00018874"/>
    </source>
</evidence>
<dbReference type="Proteomes" id="UP000664521">
    <property type="component" value="Unassembled WGS sequence"/>
</dbReference>
<reference evidence="4" key="1">
    <citation type="submission" date="2021-03" db="EMBL/GenBank/DDBJ databases">
        <authorList>
            <person name="Tagirdzhanova G."/>
        </authorList>
    </citation>
    <scope>NUCLEOTIDE SEQUENCE</scope>
</reference>
<dbReference type="AlphaFoldDB" id="A0A8H3EU17"/>
<dbReference type="Pfam" id="PF07855">
    <property type="entry name" value="ATG101"/>
    <property type="match status" value="1"/>
</dbReference>
<organism evidence="4 5">
    <name type="scientific">Heterodermia speciosa</name>
    <dbReference type="NCBI Taxonomy" id="116794"/>
    <lineage>
        <taxon>Eukaryota</taxon>
        <taxon>Fungi</taxon>
        <taxon>Dikarya</taxon>
        <taxon>Ascomycota</taxon>
        <taxon>Pezizomycotina</taxon>
        <taxon>Lecanoromycetes</taxon>
        <taxon>OSLEUM clade</taxon>
        <taxon>Lecanoromycetidae</taxon>
        <taxon>Caliciales</taxon>
        <taxon>Physciaceae</taxon>
        <taxon>Heterodermia</taxon>
    </lineage>
</organism>
<dbReference type="InterPro" id="IPR012445">
    <property type="entry name" value="ATG101"/>
</dbReference>
<dbReference type="GO" id="GO:0000045">
    <property type="term" value="P:autophagosome assembly"/>
    <property type="evidence" value="ECO:0007669"/>
    <property type="project" value="TreeGrafter"/>
</dbReference>
<dbReference type="GO" id="GO:0000407">
    <property type="term" value="C:phagophore assembly site"/>
    <property type="evidence" value="ECO:0007669"/>
    <property type="project" value="TreeGrafter"/>
</dbReference>
<proteinExistence type="inferred from homology"/>
<evidence type="ECO:0000313" key="5">
    <source>
        <dbReference type="Proteomes" id="UP000664521"/>
    </source>
</evidence>
<evidence type="ECO:0000313" key="4">
    <source>
        <dbReference type="EMBL" id="CAF9911655.1"/>
    </source>
</evidence>
<dbReference type="GO" id="GO:1990316">
    <property type="term" value="C:Atg1/ULK1 kinase complex"/>
    <property type="evidence" value="ECO:0007669"/>
    <property type="project" value="TreeGrafter"/>
</dbReference>
<dbReference type="GO" id="GO:0019901">
    <property type="term" value="F:protein kinase binding"/>
    <property type="evidence" value="ECO:0007669"/>
    <property type="project" value="TreeGrafter"/>
</dbReference>
<dbReference type="PANTHER" id="PTHR13292:SF0">
    <property type="entry name" value="AUTOPHAGY-RELATED PROTEIN 101"/>
    <property type="match status" value="1"/>
</dbReference>
<accession>A0A8H3EU17</accession>
<comment type="similarity">
    <text evidence="1">Belongs to the ATG101 family.</text>
</comment>
<dbReference type="PANTHER" id="PTHR13292">
    <property type="entry name" value="AUTOPHAGY-RELATED PROTEIN 101"/>
    <property type="match status" value="1"/>
</dbReference>
<evidence type="ECO:0000256" key="3">
    <source>
        <dbReference type="ARBA" id="ARBA00023006"/>
    </source>
</evidence>
<dbReference type="OrthoDB" id="10259639at2759"/>
<sequence>MDQREARRPPEYILEIFADPTSIKDVVRGVLHTIFFHRYFPCHSPGTLDVLDLTLPVVTNPELETLIDTRVGQLVRQLSSDTSPQGSVRGQLAVQFFEKKRKKGGGLGWFSGGKAEEEICWEIWRLEVTLATPKTELGSGSLLRKEQV</sequence>